<feature type="region of interest" description="Disordered" evidence="1">
    <location>
        <begin position="1"/>
        <end position="35"/>
    </location>
</feature>
<organism evidence="3 4">
    <name type="scientific">Methylobacterium brachythecii</name>
    <dbReference type="NCBI Taxonomy" id="1176177"/>
    <lineage>
        <taxon>Bacteria</taxon>
        <taxon>Pseudomonadati</taxon>
        <taxon>Pseudomonadota</taxon>
        <taxon>Alphaproteobacteria</taxon>
        <taxon>Hyphomicrobiales</taxon>
        <taxon>Methylobacteriaceae</taxon>
        <taxon>Methylobacterium</taxon>
    </lineage>
</organism>
<sequence>MAQATKRAACAIPGREKAQERQLPGPSDFSTPTSGHSAAAFYQQAANVNRDGYGRDGSRLIRNPGHLKQCITKLHDLHWLRRERGTSSAADEAGLYFATGVLEGKIAAADLKFIRDLTNWAERNYRRLDPLTRAELDIDLQRYGGDIETTQRWLGEAVALLDEERDRLEFWLALPVDLSAEEFAAKLKAKDAERQRNNSKTPRDQCPERGRPAGMPKATFYDGLKRQRKRMAAKIGPTQLSRKIPPKGGDKKAAKRRKIPPNVSVAPTPATVLTNST</sequence>
<keyword evidence="5" id="KW-1185">Reference proteome</keyword>
<reference evidence="5" key="2">
    <citation type="journal article" date="2019" name="Int. J. Syst. Evol. Microbiol.">
        <title>The Global Catalogue of Microorganisms (GCM) 10K type strain sequencing project: providing services to taxonomists for standard genome sequencing and annotation.</title>
        <authorList>
            <consortium name="The Broad Institute Genomics Platform"/>
            <consortium name="The Broad Institute Genome Sequencing Center for Infectious Disease"/>
            <person name="Wu L."/>
            <person name="Ma J."/>
        </authorList>
    </citation>
    <scope>NUCLEOTIDE SEQUENCE [LARGE SCALE GENOMIC DNA]</scope>
    <source>
        <strain evidence="5">NBRC 107710</strain>
    </source>
</reference>
<dbReference type="EMBL" id="BSPG01000037">
    <property type="protein sequence ID" value="GLS46262.1"/>
    <property type="molecule type" value="Genomic_DNA"/>
</dbReference>
<dbReference type="Proteomes" id="UP000517759">
    <property type="component" value="Unassembled WGS sequence"/>
</dbReference>
<feature type="compositionally biased region" description="Basic and acidic residues" evidence="1">
    <location>
        <begin position="189"/>
        <end position="211"/>
    </location>
</feature>
<dbReference type="RefSeq" id="WP_183513391.1">
    <property type="nucleotide sequence ID" value="NZ_BSPG01000037.1"/>
</dbReference>
<evidence type="ECO:0000313" key="5">
    <source>
        <dbReference type="Proteomes" id="UP001156881"/>
    </source>
</evidence>
<dbReference type="EMBL" id="JACIDN010000013">
    <property type="protein sequence ID" value="MBB3905535.1"/>
    <property type="molecule type" value="Genomic_DNA"/>
</dbReference>
<name>A0A7W6AQS4_9HYPH</name>
<evidence type="ECO:0000256" key="1">
    <source>
        <dbReference type="SAM" id="MobiDB-lite"/>
    </source>
</evidence>
<accession>A0A7W6AQS4</accession>
<dbReference type="Proteomes" id="UP001156881">
    <property type="component" value="Unassembled WGS sequence"/>
</dbReference>
<comment type="caution">
    <text evidence="3">The sequence shown here is derived from an EMBL/GenBank/DDBJ whole genome shotgun (WGS) entry which is preliminary data.</text>
</comment>
<reference evidence="3 4" key="3">
    <citation type="submission" date="2020-08" db="EMBL/GenBank/DDBJ databases">
        <title>Genomic Encyclopedia of Type Strains, Phase IV (KMG-IV): sequencing the most valuable type-strain genomes for metagenomic binning, comparative biology and taxonomic classification.</title>
        <authorList>
            <person name="Goeker M."/>
        </authorList>
    </citation>
    <scope>NUCLEOTIDE SEQUENCE [LARGE SCALE GENOMIC DNA]</scope>
    <source>
        <strain evidence="3 4">DSM 24105</strain>
    </source>
</reference>
<dbReference type="AlphaFoldDB" id="A0A7W6AQS4"/>
<proteinExistence type="predicted"/>
<evidence type="ECO:0000313" key="2">
    <source>
        <dbReference type="EMBL" id="GLS46262.1"/>
    </source>
</evidence>
<evidence type="ECO:0000313" key="4">
    <source>
        <dbReference type="Proteomes" id="UP000517759"/>
    </source>
</evidence>
<reference evidence="2" key="4">
    <citation type="submission" date="2023-01" db="EMBL/GenBank/DDBJ databases">
        <title>Draft genome sequence of Methylobacterium brachythecii strain NBRC 107710.</title>
        <authorList>
            <person name="Sun Q."/>
            <person name="Mori K."/>
        </authorList>
    </citation>
    <scope>NUCLEOTIDE SEQUENCE</scope>
    <source>
        <strain evidence="2">NBRC 107710</strain>
    </source>
</reference>
<evidence type="ECO:0000313" key="3">
    <source>
        <dbReference type="EMBL" id="MBB3905535.1"/>
    </source>
</evidence>
<protein>
    <submittedName>
        <fullName evidence="3">Uncharacterized protein</fullName>
    </submittedName>
</protein>
<feature type="region of interest" description="Disordered" evidence="1">
    <location>
        <begin position="189"/>
        <end position="277"/>
    </location>
</feature>
<gene>
    <name evidence="2" type="ORF">GCM10007884_42540</name>
    <name evidence="3" type="ORF">GGR33_005074</name>
</gene>
<reference evidence="2" key="1">
    <citation type="journal article" date="2014" name="Int. J. Syst. Evol. Microbiol.">
        <title>Complete genome of a new Firmicutes species belonging to the dominant human colonic microbiota ('Ruminococcus bicirculans') reveals two chromosomes and a selective capacity to utilize plant glucans.</title>
        <authorList>
            <consortium name="NISC Comparative Sequencing Program"/>
            <person name="Wegmann U."/>
            <person name="Louis P."/>
            <person name="Goesmann A."/>
            <person name="Henrissat B."/>
            <person name="Duncan S.H."/>
            <person name="Flint H.J."/>
        </authorList>
    </citation>
    <scope>NUCLEOTIDE SEQUENCE</scope>
    <source>
        <strain evidence="2">NBRC 107710</strain>
    </source>
</reference>